<dbReference type="AlphaFoldDB" id="F8AAR9"/>
<dbReference type="PaxDb" id="667014-Thein_1569"/>
<proteinExistence type="predicted"/>
<sequence>MVGSPKVDGLDQKYSVKEWPSGSWRTAGDSLFRYFCLVKLYVKEEHSLTVEQAVFEAEIVATHLIAYVEVQAAFARLFREGVISEEILENIQEDFKKDWPHYMKIGLNQSLLERASDFAKAFALKAYDSIHLAVIDLLLKTAKDKDCFVHNDNAICRLFKLFN</sequence>
<accession>F8AAR9</accession>
<evidence type="ECO:0008006" key="3">
    <source>
        <dbReference type="Google" id="ProtNLM"/>
    </source>
</evidence>
<gene>
    <name evidence="1" type="ordered locus">Thein_1569</name>
</gene>
<dbReference type="SUPFAM" id="SSF88723">
    <property type="entry name" value="PIN domain-like"/>
    <property type="match status" value="1"/>
</dbReference>
<evidence type="ECO:0000313" key="2">
    <source>
        <dbReference type="Proteomes" id="UP000006793"/>
    </source>
</evidence>
<dbReference type="InParanoid" id="F8AAR9"/>
<dbReference type="Proteomes" id="UP000006793">
    <property type="component" value="Chromosome"/>
</dbReference>
<dbReference type="STRING" id="667014.Thein_1569"/>
<name>F8AAR9_THEID</name>
<dbReference type="CDD" id="cd09874">
    <property type="entry name" value="PIN_MT3492-like"/>
    <property type="match status" value="1"/>
</dbReference>
<dbReference type="KEGG" id="tid:Thein_1569"/>
<dbReference type="Gene3D" id="3.40.50.1010">
    <property type="entry name" value="5'-nuclease"/>
    <property type="match status" value="1"/>
</dbReference>
<dbReference type="EMBL" id="CP002683">
    <property type="protein sequence ID" value="AEH45430.1"/>
    <property type="molecule type" value="Genomic_DNA"/>
</dbReference>
<evidence type="ECO:0000313" key="1">
    <source>
        <dbReference type="EMBL" id="AEH45430.1"/>
    </source>
</evidence>
<organism evidence="1 2">
    <name type="scientific">Thermodesulfatator indicus (strain DSM 15286 / JCM 11887 / CIR29812)</name>
    <dbReference type="NCBI Taxonomy" id="667014"/>
    <lineage>
        <taxon>Bacteria</taxon>
        <taxon>Pseudomonadati</taxon>
        <taxon>Thermodesulfobacteriota</taxon>
        <taxon>Thermodesulfobacteria</taxon>
        <taxon>Thermodesulfobacteriales</taxon>
        <taxon>Thermodesulfatatoraceae</taxon>
        <taxon>Thermodesulfatator</taxon>
    </lineage>
</organism>
<dbReference type="InterPro" id="IPR029060">
    <property type="entry name" value="PIN-like_dom_sf"/>
</dbReference>
<keyword evidence="2" id="KW-1185">Reference proteome</keyword>
<dbReference type="HOGENOM" id="CLU_1626285_0_0_0"/>
<reference evidence="2" key="1">
    <citation type="submission" date="2011-04" db="EMBL/GenBank/DDBJ databases">
        <title>The complete genome of Thermodesulfatator indicus DSM 15286.</title>
        <authorList>
            <person name="Lucas S."/>
            <person name="Copeland A."/>
            <person name="Lapidus A."/>
            <person name="Bruce D."/>
            <person name="Goodwin L."/>
            <person name="Pitluck S."/>
            <person name="Peters L."/>
            <person name="Kyrpides N."/>
            <person name="Mavromatis K."/>
            <person name="Pagani I."/>
            <person name="Ivanova N."/>
            <person name="Saunders L."/>
            <person name="Detter J.C."/>
            <person name="Tapia R."/>
            <person name="Han C."/>
            <person name="Land M."/>
            <person name="Hauser L."/>
            <person name="Markowitz V."/>
            <person name="Cheng J.-F."/>
            <person name="Hugenholtz P."/>
            <person name="Woyke T."/>
            <person name="Wu D."/>
            <person name="Spring S."/>
            <person name="Schroeder M."/>
            <person name="Brambilla E."/>
            <person name="Klenk H.-P."/>
            <person name="Eisen J.A."/>
        </authorList>
    </citation>
    <scope>NUCLEOTIDE SEQUENCE [LARGE SCALE GENOMIC DNA]</scope>
    <source>
        <strain evidence="2">DSM 15286 / JCM 11887 / CIR29812</strain>
    </source>
</reference>
<dbReference type="eggNOG" id="COG1848">
    <property type="taxonomic scope" value="Bacteria"/>
</dbReference>
<reference evidence="1 2" key="2">
    <citation type="journal article" date="2012" name="Stand. Genomic Sci.">
        <title>Complete genome sequence of the thermophilic sulfate-reducing ocean bacterium Thermodesulfatator indicus type strain (CIR29812(T)).</title>
        <authorList>
            <person name="Anderson I."/>
            <person name="Saunders E."/>
            <person name="Lapidus A."/>
            <person name="Nolan M."/>
            <person name="Lucas S."/>
            <person name="Tice H."/>
            <person name="Del Rio T.G."/>
            <person name="Cheng J.F."/>
            <person name="Han C."/>
            <person name="Tapia R."/>
            <person name="Goodwin L.A."/>
            <person name="Pitluck S."/>
            <person name="Liolios K."/>
            <person name="Mavromatis K."/>
            <person name="Pagani I."/>
            <person name="Ivanova N."/>
            <person name="Mikhailova N."/>
            <person name="Pati A."/>
            <person name="Chen A."/>
            <person name="Palaniappan K."/>
            <person name="Land M."/>
            <person name="Hauser L."/>
            <person name="Jeffries C.D."/>
            <person name="Chang Y.J."/>
            <person name="Brambilla E.M."/>
            <person name="Rohde M."/>
            <person name="Spring S."/>
            <person name="Goker M."/>
            <person name="Detter J.C."/>
            <person name="Woyke T."/>
            <person name="Bristow J."/>
            <person name="Eisen J.A."/>
            <person name="Markowitz V."/>
            <person name="Hugenholtz P."/>
            <person name="Kyrpides N.C."/>
            <person name="Klenk H.P."/>
        </authorList>
    </citation>
    <scope>NUCLEOTIDE SEQUENCE [LARGE SCALE GENOMIC DNA]</scope>
    <source>
        <strain evidence="2">DSM 15286 / JCM 11887 / CIR29812</strain>
    </source>
</reference>
<protein>
    <recommendedName>
        <fullName evidence="3">PIN domain-containing protein</fullName>
    </recommendedName>
</protein>